<proteinExistence type="predicted"/>
<sequence>RRPPHRIHGEVFLYDDVPGGAGYARAIESNLQAILEKALELGEHCSNPDCPGACYQCMYDYNNQMIHPMLDRHLGSAVLKYLLKGGIPSVSQEQADRAASGFVEYARAAYKILAPSTIAGHYFPVILEDTTGQKTALWVIHPLQEKPTSPERAAVAAAGLRPAIHSTFDLERRPFWVLNHLIQP</sequence>
<accession>A0A7X9FQW8</accession>
<name>A0A7X9FQW8_9DELT</name>
<dbReference type="AlphaFoldDB" id="A0A7X9FQW8"/>
<evidence type="ECO:0000259" key="1">
    <source>
        <dbReference type="Pfam" id="PF09369"/>
    </source>
</evidence>
<dbReference type="InterPro" id="IPR018973">
    <property type="entry name" value="MZB"/>
</dbReference>
<dbReference type="EMBL" id="JAAZON010000251">
    <property type="protein sequence ID" value="NMC62678.1"/>
    <property type="molecule type" value="Genomic_DNA"/>
</dbReference>
<dbReference type="Pfam" id="PF09369">
    <property type="entry name" value="MZB"/>
    <property type="match status" value="1"/>
</dbReference>
<organism evidence="2 3">
    <name type="scientific">SAR324 cluster bacterium</name>
    <dbReference type="NCBI Taxonomy" id="2024889"/>
    <lineage>
        <taxon>Bacteria</taxon>
        <taxon>Deltaproteobacteria</taxon>
        <taxon>SAR324 cluster</taxon>
    </lineage>
</organism>
<protein>
    <submittedName>
        <fullName evidence="2">DUF1998 domain-containing protein</fullName>
    </submittedName>
</protein>
<feature type="non-terminal residue" evidence="2">
    <location>
        <position position="1"/>
    </location>
</feature>
<evidence type="ECO:0000313" key="2">
    <source>
        <dbReference type="EMBL" id="NMC62678.1"/>
    </source>
</evidence>
<evidence type="ECO:0000313" key="3">
    <source>
        <dbReference type="Proteomes" id="UP000524246"/>
    </source>
</evidence>
<feature type="domain" description="MrfA-like Zn-binding" evidence="1">
    <location>
        <begin position="8"/>
        <end position="58"/>
    </location>
</feature>
<comment type="caution">
    <text evidence="2">The sequence shown here is derived from an EMBL/GenBank/DDBJ whole genome shotgun (WGS) entry which is preliminary data.</text>
</comment>
<gene>
    <name evidence="2" type="ORF">GYA55_05850</name>
</gene>
<reference evidence="2 3" key="1">
    <citation type="journal article" date="2020" name="Biotechnol. Biofuels">
        <title>New insights from the biogas microbiome by comprehensive genome-resolved metagenomics of nearly 1600 species originating from multiple anaerobic digesters.</title>
        <authorList>
            <person name="Campanaro S."/>
            <person name="Treu L."/>
            <person name="Rodriguez-R L.M."/>
            <person name="Kovalovszki A."/>
            <person name="Ziels R.M."/>
            <person name="Maus I."/>
            <person name="Zhu X."/>
            <person name="Kougias P.G."/>
            <person name="Basile A."/>
            <person name="Luo G."/>
            <person name="Schluter A."/>
            <person name="Konstantinidis K.T."/>
            <person name="Angelidaki I."/>
        </authorList>
    </citation>
    <scope>NUCLEOTIDE SEQUENCE [LARGE SCALE GENOMIC DNA]</scope>
    <source>
        <strain evidence="2">AS27yjCOA_65</strain>
    </source>
</reference>
<dbReference type="Proteomes" id="UP000524246">
    <property type="component" value="Unassembled WGS sequence"/>
</dbReference>